<organism evidence="5 6">
    <name type="scientific">Chitinophaga flava</name>
    <dbReference type="NCBI Taxonomy" id="2259036"/>
    <lineage>
        <taxon>Bacteria</taxon>
        <taxon>Pseudomonadati</taxon>
        <taxon>Bacteroidota</taxon>
        <taxon>Chitinophagia</taxon>
        <taxon>Chitinophagales</taxon>
        <taxon>Chitinophagaceae</taxon>
        <taxon>Chitinophaga</taxon>
    </lineage>
</organism>
<dbReference type="PROSITE" id="PS00041">
    <property type="entry name" value="HTH_ARAC_FAMILY_1"/>
    <property type="match status" value="1"/>
</dbReference>
<keyword evidence="3" id="KW-0804">Transcription</keyword>
<keyword evidence="6" id="KW-1185">Reference proteome</keyword>
<dbReference type="GO" id="GO:0043565">
    <property type="term" value="F:sequence-specific DNA binding"/>
    <property type="evidence" value="ECO:0007669"/>
    <property type="project" value="InterPro"/>
</dbReference>
<keyword evidence="2" id="KW-0238">DNA-binding</keyword>
<comment type="caution">
    <text evidence="5">The sequence shown here is derived from an EMBL/GenBank/DDBJ whole genome shotgun (WGS) entry which is preliminary data.</text>
</comment>
<gene>
    <name evidence="5" type="ORF">DF182_00395</name>
</gene>
<dbReference type="OrthoDB" id="651776at2"/>
<name>A0A365XZX3_9BACT</name>
<evidence type="ECO:0000256" key="1">
    <source>
        <dbReference type="ARBA" id="ARBA00023015"/>
    </source>
</evidence>
<protein>
    <recommendedName>
        <fullName evidence="4">HTH araC/xylS-type domain-containing protein</fullName>
    </recommendedName>
</protein>
<feature type="domain" description="HTH araC/xylS-type" evidence="4">
    <location>
        <begin position="230"/>
        <end position="326"/>
    </location>
</feature>
<dbReference type="InterPro" id="IPR053142">
    <property type="entry name" value="PchR_regulatory_protein"/>
</dbReference>
<dbReference type="PROSITE" id="PS01124">
    <property type="entry name" value="HTH_ARAC_FAMILY_2"/>
    <property type="match status" value="1"/>
</dbReference>
<accession>A0A365XZX3</accession>
<dbReference type="Gene3D" id="1.10.10.60">
    <property type="entry name" value="Homeodomain-like"/>
    <property type="match status" value="1"/>
</dbReference>
<sequence length="326" mass="37295">MSLSHTMEFVIANAPSIHVVPSVTIPEEYRQYLCSFATPYLLRSSKIDILLHRYETNGCSVINAVFIVREKSILEAQLKSAFRVCSCMLQGSAEVLVKSADKVLLYQGQFNLFEVKAEKLLLYFEPGIYEWQGITFSRKQISDLAGLSPMLNKWLTVMDGVKSTTASKHSGIIREELGSRIRELKKGSVPEKIKAIWIQNRVFEVLLWLVGYYEGEQHSDAVNSEFLLFDGIKSYIDQNLDIPHTVTELAHMYNISESRIKKGFSKYYQIPISKYLIKQRMETAERLIQESGLSVNKIAYMLGYGYPANFTREYKKYHGKLPGATR</sequence>
<dbReference type="GO" id="GO:0003700">
    <property type="term" value="F:DNA-binding transcription factor activity"/>
    <property type="evidence" value="ECO:0007669"/>
    <property type="project" value="InterPro"/>
</dbReference>
<dbReference type="PANTHER" id="PTHR47893">
    <property type="entry name" value="REGULATORY PROTEIN PCHR"/>
    <property type="match status" value="1"/>
</dbReference>
<dbReference type="Proteomes" id="UP000253410">
    <property type="component" value="Unassembled WGS sequence"/>
</dbReference>
<proteinExistence type="predicted"/>
<reference evidence="5 6" key="1">
    <citation type="submission" date="2018-05" db="EMBL/GenBank/DDBJ databases">
        <title>Chitinophaga sp. K3CV102501T nov., isolated from isolated from a monsoon evergreen broad-leaved forest soil.</title>
        <authorList>
            <person name="Lv Y."/>
        </authorList>
    </citation>
    <scope>NUCLEOTIDE SEQUENCE [LARGE SCALE GENOMIC DNA]</scope>
    <source>
        <strain evidence="5 6">GDMCC 1.1325</strain>
    </source>
</reference>
<dbReference type="SUPFAM" id="SSF46689">
    <property type="entry name" value="Homeodomain-like"/>
    <property type="match status" value="1"/>
</dbReference>
<dbReference type="EMBL" id="QFFJ01000001">
    <property type="protein sequence ID" value="RBL91115.1"/>
    <property type="molecule type" value="Genomic_DNA"/>
</dbReference>
<evidence type="ECO:0000256" key="2">
    <source>
        <dbReference type="ARBA" id="ARBA00023125"/>
    </source>
</evidence>
<dbReference type="SMART" id="SM00342">
    <property type="entry name" value="HTH_ARAC"/>
    <property type="match status" value="1"/>
</dbReference>
<dbReference type="InterPro" id="IPR018062">
    <property type="entry name" value="HTH_AraC-typ_CS"/>
</dbReference>
<dbReference type="Pfam" id="PF12833">
    <property type="entry name" value="HTH_18"/>
    <property type="match status" value="1"/>
</dbReference>
<evidence type="ECO:0000259" key="4">
    <source>
        <dbReference type="PROSITE" id="PS01124"/>
    </source>
</evidence>
<dbReference type="InterPro" id="IPR009057">
    <property type="entry name" value="Homeodomain-like_sf"/>
</dbReference>
<dbReference type="PANTHER" id="PTHR47893:SF1">
    <property type="entry name" value="REGULATORY PROTEIN PCHR"/>
    <property type="match status" value="1"/>
</dbReference>
<dbReference type="RefSeq" id="WP_113613715.1">
    <property type="nucleotide sequence ID" value="NZ_QFFJ01000001.1"/>
</dbReference>
<keyword evidence="1" id="KW-0805">Transcription regulation</keyword>
<dbReference type="InterPro" id="IPR018060">
    <property type="entry name" value="HTH_AraC"/>
</dbReference>
<evidence type="ECO:0000256" key="3">
    <source>
        <dbReference type="ARBA" id="ARBA00023163"/>
    </source>
</evidence>
<evidence type="ECO:0000313" key="6">
    <source>
        <dbReference type="Proteomes" id="UP000253410"/>
    </source>
</evidence>
<evidence type="ECO:0000313" key="5">
    <source>
        <dbReference type="EMBL" id="RBL91115.1"/>
    </source>
</evidence>
<dbReference type="AlphaFoldDB" id="A0A365XZX3"/>